<evidence type="ECO:0000256" key="2">
    <source>
        <dbReference type="ARBA" id="ARBA00023242"/>
    </source>
</evidence>
<dbReference type="SMART" id="SM00906">
    <property type="entry name" value="Fungal_trans"/>
    <property type="match status" value="1"/>
</dbReference>
<dbReference type="Pfam" id="PF00172">
    <property type="entry name" value="Zn_clus"/>
    <property type="match status" value="1"/>
</dbReference>
<dbReference type="InterPro" id="IPR036864">
    <property type="entry name" value="Zn2-C6_fun-type_DNA-bd_sf"/>
</dbReference>
<dbReference type="GO" id="GO:0008270">
    <property type="term" value="F:zinc ion binding"/>
    <property type="evidence" value="ECO:0007669"/>
    <property type="project" value="InterPro"/>
</dbReference>
<name>A0AAV0AYL7_PHAPC</name>
<dbReference type="PROSITE" id="PS00463">
    <property type="entry name" value="ZN2_CY6_FUNGAL_1"/>
    <property type="match status" value="1"/>
</dbReference>
<dbReference type="GO" id="GO:0003677">
    <property type="term" value="F:DNA binding"/>
    <property type="evidence" value="ECO:0007669"/>
    <property type="project" value="InterPro"/>
</dbReference>
<comment type="caution">
    <text evidence="5">The sequence shown here is derived from an EMBL/GenBank/DDBJ whole genome shotgun (WGS) entry which is preliminary data.</text>
</comment>
<dbReference type="PROSITE" id="PS50048">
    <property type="entry name" value="ZN2_CY6_FUNGAL_2"/>
    <property type="match status" value="1"/>
</dbReference>
<dbReference type="CDD" id="cd00067">
    <property type="entry name" value="GAL4"/>
    <property type="match status" value="1"/>
</dbReference>
<evidence type="ECO:0000313" key="6">
    <source>
        <dbReference type="Proteomes" id="UP001153365"/>
    </source>
</evidence>
<accession>A0AAV0AYL7</accession>
<evidence type="ECO:0000259" key="4">
    <source>
        <dbReference type="PROSITE" id="PS50048"/>
    </source>
</evidence>
<dbReference type="Proteomes" id="UP001153365">
    <property type="component" value="Unassembled WGS sequence"/>
</dbReference>
<dbReference type="GO" id="GO:0006351">
    <property type="term" value="P:DNA-templated transcription"/>
    <property type="evidence" value="ECO:0007669"/>
    <property type="project" value="InterPro"/>
</dbReference>
<dbReference type="SMART" id="SM00066">
    <property type="entry name" value="GAL4"/>
    <property type="match status" value="1"/>
</dbReference>
<dbReference type="SUPFAM" id="SSF57701">
    <property type="entry name" value="Zn2/Cys6 DNA-binding domain"/>
    <property type="match status" value="1"/>
</dbReference>
<evidence type="ECO:0000256" key="3">
    <source>
        <dbReference type="SAM" id="MobiDB-lite"/>
    </source>
</evidence>
<dbReference type="CDD" id="cd12148">
    <property type="entry name" value="fungal_TF_MHR"/>
    <property type="match status" value="1"/>
</dbReference>
<feature type="region of interest" description="Disordered" evidence="3">
    <location>
        <begin position="1"/>
        <end position="65"/>
    </location>
</feature>
<dbReference type="Gene3D" id="4.10.240.10">
    <property type="entry name" value="Zn(2)-C6 fungal-type DNA-binding domain"/>
    <property type="match status" value="1"/>
</dbReference>
<dbReference type="GO" id="GO:0000981">
    <property type="term" value="F:DNA-binding transcription factor activity, RNA polymerase II-specific"/>
    <property type="evidence" value="ECO:0007669"/>
    <property type="project" value="InterPro"/>
</dbReference>
<dbReference type="PANTHER" id="PTHR46910:SF1">
    <property type="entry name" value="MISCELLANEOUS ZN(II)2CYS6 TRANSCRIPTION FACTOR (EUROFUNG)-RELATED"/>
    <property type="match status" value="1"/>
</dbReference>
<dbReference type="PANTHER" id="PTHR46910">
    <property type="entry name" value="TRANSCRIPTION FACTOR PDR1"/>
    <property type="match status" value="1"/>
</dbReference>
<keyword evidence="2" id="KW-0539">Nucleus</keyword>
<keyword evidence="1" id="KW-0479">Metal-binding</keyword>
<reference evidence="5" key="1">
    <citation type="submission" date="2022-06" db="EMBL/GenBank/DDBJ databases">
        <authorList>
            <consortium name="SYNGENTA / RWTH Aachen University"/>
        </authorList>
    </citation>
    <scope>NUCLEOTIDE SEQUENCE</scope>
</reference>
<dbReference type="InterPro" id="IPR007219">
    <property type="entry name" value="XnlR_reg_dom"/>
</dbReference>
<evidence type="ECO:0000313" key="5">
    <source>
        <dbReference type="EMBL" id="CAH7674335.1"/>
    </source>
</evidence>
<proteinExistence type="predicted"/>
<evidence type="ECO:0000256" key="1">
    <source>
        <dbReference type="ARBA" id="ARBA00022723"/>
    </source>
</evidence>
<dbReference type="InterPro" id="IPR050987">
    <property type="entry name" value="AtrR-like"/>
</dbReference>
<dbReference type="Pfam" id="PF04082">
    <property type="entry name" value="Fungal_trans"/>
    <property type="match status" value="1"/>
</dbReference>
<feature type="compositionally biased region" description="Low complexity" evidence="3">
    <location>
        <begin position="8"/>
        <end position="48"/>
    </location>
</feature>
<feature type="region of interest" description="Disordered" evidence="3">
    <location>
        <begin position="149"/>
        <end position="174"/>
    </location>
</feature>
<feature type="domain" description="Zn(2)-C6 fungal-type" evidence="4">
    <location>
        <begin position="69"/>
        <end position="99"/>
    </location>
</feature>
<keyword evidence="6" id="KW-1185">Reference proteome</keyword>
<gene>
    <name evidence="5" type="ORF">PPACK8108_LOCUS9246</name>
</gene>
<dbReference type="InterPro" id="IPR001138">
    <property type="entry name" value="Zn2Cys6_DnaBD"/>
</dbReference>
<sequence>MNNQSYRHSSSLSSSSSPPHSSSSSSVETPSNNCNNQSTTATTQSHHQPLNSINSSSDQKRRRYRIPRSCDRCRASKIKCVFENGRCSACSLSGVPCTFANPGSLKERPPTQKDVERLQARIRSLERLIHAFSPSLDLKNLPDPEKLLLSQSTTSSSSSSSSSSTSSTSSSLTQSPILSRIHQSLNLSDHQLSGSIFTTTHWSHSEPKPLSVKFAGITFNADHYIGVNSIFSLPDSAAPPSGNSCSSAELSPVDKIIRNQYQQRIFGAQHCYPEPDLEEHLLTLYFQKIHPLLPILHLPSFIQLHSSGASLTDASFRSLCLFVFAVASRFSDDPRVMLDVEGKPHQSLQVAGLRYVFSAASHLYRPIATPATLYDLQAYVLLSLYSLGAVSFMTSWSVVGIGLQRAQEAGAHREKSHSWTSNPLRDMLRRKSFFALYEFDHFLSSLVGKTAYMREEDFDLVPLDPDVDVSMGTFINPFLQSDSEAQQTVVDLSRASTAMLTTLGGFRSLLPILNSMHARSDQLGKDANLAESIKSLVNQIDSGMTRWYEQAPERLKKFSIESDSLHLVVCVFFNTNPTVTPRVANCEDTWMTFCLGLAEQMISLVNMLKSRNLLECGFFWVPSRISAATIVLICSVTREKEVSCPRLDERRKLIELSIEILKDLAPR</sequence>
<organism evidence="5 6">
    <name type="scientific">Phakopsora pachyrhizi</name>
    <name type="common">Asian soybean rust disease fungus</name>
    <dbReference type="NCBI Taxonomy" id="170000"/>
    <lineage>
        <taxon>Eukaryota</taxon>
        <taxon>Fungi</taxon>
        <taxon>Dikarya</taxon>
        <taxon>Basidiomycota</taxon>
        <taxon>Pucciniomycotina</taxon>
        <taxon>Pucciniomycetes</taxon>
        <taxon>Pucciniales</taxon>
        <taxon>Phakopsoraceae</taxon>
        <taxon>Phakopsora</taxon>
    </lineage>
</organism>
<dbReference type="EMBL" id="CALTRL010001975">
    <property type="protein sequence ID" value="CAH7674335.1"/>
    <property type="molecule type" value="Genomic_DNA"/>
</dbReference>
<dbReference type="AlphaFoldDB" id="A0AAV0AYL7"/>
<protein>
    <submittedName>
        <fullName evidence="5">Fungal-specific transcription factor domain-domain-containing protein</fullName>
    </submittedName>
</protein>